<evidence type="ECO:0000313" key="6">
    <source>
        <dbReference type="EMBL" id="CAI8045803.1"/>
    </source>
</evidence>
<dbReference type="PANTHER" id="PTHR24012">
    <property type="entry name" value="RNA BINDING PROTEIN"/>
    <property type="match status" value="1"/>
</dbReference>
<dbReference type="InterPro" id="IPR012677">
    <property type="entry name" value="Nucleotide-bd_a/b_plait_sf"/>
</dbReference>
<dbReference type="SMART" id="SM00360">
    <property type="entry name" value="RRM"/>
    <property type="match status" value="3"/>
</dbReference>
<accession>A0AA35X567</accession>
<keyword evidence="2 3" id="KW-0694">RNA-binding</keyword>
<dbReference type="GO" id="GO:0003723">
    <property type="term" value="F:RNA binding"/>
    <property type="evidence" value="ECO:0007669"/>
    <property type="project" value="UniProtKB-UniRule"/>
</dbReference>
<evidence type="ECO:0000256" key="4">
    <source>
        <dbReference type="SAM" id="MobiDB-lite"/>
    </source>
</evidence>
<dbReference type="EMBL" id="CASHTH010003506">
    <property type="protein sequence ID" value="CAI8045803.1"/>
    <property type="molecule type" value="Genomic_DNA"/>
</dbReference>
<dbReference type="FunFam" id="3.30.70.330:FF:000013">
    <property type="entry name" value="CUGBP Elav-like family member 1 isoform 2"/>
    <property type="match status" value="1"/>
</dbReference>
<evidence type="ECO:0000256" key="1">
    <source>
        <dbReference type="ARBA" id="ARBA00022737"/>
    </source>
</evidence>
<evidence type="ECO:0000313" key="7">
    <source>
        <dbReference type="Proteomes" id="UP001174909"/>
    </source>
</evidence>
<name>A0AA35X567_GEOBA</name>
<dbReference type="InterPro" id="IPR000504">
    <property type="entry name" value="RRM_dom"/>
</dbReference>
<sequence length="480" mass="51427">MEQDEDSMAAANSAAQSGLIKLFVGQIPKTWEEEDIREILEPHGSIRELTILKDKISGTHKGCAFVTFNTRNAAVEAQKNLHEKKTLPGMNHPMQVKPATNEPRNTTVGRVSPTPHITEERRLFVGMLSRDLSEDDVRLMFSQFGQVEDVSILRNAQGTSKGAAFVRMGAKSQALQAITALHQSQTMAGCSAPLVVKIADTDKEKAQRRLQQAMTSLGNQFGGLNNLTAFGLGMNTAAYYQQALLQLQQATQGAPTASNSFGLGTADLQALAALNQQSQVNQAAAAAGPPGMGNLGSAVLSATAGQHKLGLGNDALMQAYVGMPTPAVALAAGTPVPLVPYLASASSLAGYTTPTLSSPQSTTPGFPVGAAHNYLYQKQRDATVHQKQREGPEGCNLFIYHLPNDVQDMDLVQMFQPFGSVISSKVFIDKHTNLSKCFGFVSYDNPLSAQSAIQAMNGFQIGTKRLKVQLKRPKDASKPY</sequence>
<dbReference type="FunFam" id="3.30.70.330:FF:000016">
    <property type="entry name" value="CUGBP Elav-like family member 1 isoform 2"/>
    <property type="match status" value="1"/>
</dbReference>
<organism evidence="6 7">
    <name type="scientific">Geodia barretti</name>
    <name type="common">Barrett's horny sponge</name>
    <dbReference type="NCBI Taxonomy" id="519541"/>
    <lineage>
        <taxon>Eukaryota</taxon>
        <taxon>Metazoa</taxon>
        <taxon>Porifera</taxon>
        <taxon>Demospongiae</taxon>
        <taxon>Heteroscleromorpha</taxon>
        <taxon>Tetractinellida</taxon>
        <taxon>Astrophorina</taxon>
        <taxon>Geodiidae</taxon>
        <taxon>Geodia</taxon>
    </lineage>
</organism>
<keyword evidence="1" id="KW-0677">Repeat</keyword>
<evidence type="ECO:0000259" key="5">
    <source>
        <dbReference type="PROSITE" id="PS50102"/>
    </source>
</evidence>
<feature type="domain" description="RRM" evidence="5">
    <location>
        <begin position="20"/>
        <end position="101"/>
    </location>
</feature>
<feature type="region of interest" description="Disordered" evidence="4">
    <location>
        <begin position="86"/>
        <end position="112"/>
    </location>
</feature>
<dbReference type="Pfam" id="PF00076">
    <property type="entry name" value="RRM_1"/>
    <property type="match status" value="3"/>
</dbReference>
<dbReference type="InterPro" id="IPR035979">
    <property type="entry name" value="RBD_domain_sf"/>
</dbReference>
<proteinExistence type="predicted"/>
<dbReference type="SUPFAM" id="SSF54928">
    <property type="entry name" value="RNA-binding domain, RBD"/>
    <property type="match status" value="2"/>
</dbReference>
<evidence type="ECO:0000256" key="3">
    <source>
        <dbReference type="PROSITE-ProRule" id="PRU00176"/>
    </source>
</evidence>
<dbReference type="AlphaFoldDB" id="A0AA35X567"/>
<evidence type="ECO:0000256" key="2">
    <source>
        <dbReference type="ARBA" id="ARBA00022884"/>
    </source>
</evidence>
<dbReference type="Proteomes" id="UP001174909">
    <property type="component" value="Unassembled WGS sequence"/>
</dbReference>
<dbReference type="PROSITE" id="PS50102">
    <property type="entry name" value="RRM"/>
    <property type="match status" value="3"/>
</dbReference>
<dbReference type="FunFam" id="3.30.70.330:FF:000198">
    <property type="entry name" value="CUGBP Elav-like family member 6 isoform X3"/>
    <property type="match status" value="1"/>
</dbReference>
<feature type="domain" description="RRM" evidence="5">
    <location>
        <begin position="121"/>
        <end position="201"/>
    </location>
</feature>
<gene>
    <name evidence="6" type="ORF">GBAR_LOCUS25330</name>
</gene>
<dbReference type="Gene3D" id="3.30.70.330">
    <property type="match status" value="3"/>
</dbReference>
<keyword evidence="7" id="KW-1185">Reference proteome</keyword>
<protein>
    <submittedName>
        <fullName evidence="6">CUGBP Elav-like family member 5</fullName>
    </submittedName>
</protein>
<comment type="caution">
    <text evidence="6">The sequence shown here is derived from an EMBL/GenBank/DDBJ whole genome shotgun (WGS) entry which is preliminary data.</text>
</comment>
<feature type="domain" description="RRM" evidence="5">
    <location>
        <begin position="395"/>
        <end position="473"/>
    </location>
</feature>
<reference evidence="6" key="1">
    <citation type="submission" date="2023-03" db="EMBL/GenBank/DDBJ databases">
        <authorList>
            <person name="Steffen K."/>
            <person name="Cardenas P."/>
        </authorList>
    </citation>
    <scope>NUCLEOTIDE SEQUENCE</scope>
</reference>